<gene>
    <name evidence="2" type="ORF">Raf01_14840</name>
</gene>
<dbReference type="EMBL" id="BONZ01000013">
    <property type="protein sequence ID" value="GIH13312.1"/>
    <property type="molecule type" value="Genomic_DNA"/>
</dbReference>
<evidence type="ECO:0000313" key="2">
    <source>
        <dbReference type="EMBL" id="GIH13312.1"/>
    </source>
</evidence>
<feature type="region of interest" description="Disordered" evidence="1">
    <location>
        <begin position="481"/>
        <end position="503"/>
    </location>
</feature>
<reference evidence="2" key="1">
    <citation type="submission" date="2021-01" db="EMBL/GenBank/DDBJ databases">
        <title>Whole genome shotgun sequence of Rugosimonospora africana NBRC 104875.</title>
        <authorList>
            <person name="Komaki H."/>
            <person name="Tamura T."/>
        </authorList>
    </citation>
    <scope>NUCLEOTIDE SEQUENCE</scope>
    <source>
        <strain evidence="2">NBRC 104875</strain>
    </source>
</reference>
<dbReference type="AlphaFoldDB" id="A0A8J3QPD8"/>
<dbReference type="Gene3D" id="3.40.50.300">
    <property type="entry name" value="P-loop containing nucleotide triphosphate hydrolases"/>
    <property type="match status" value="1"/>
</dbReference>
<keyword evidence="3" id="KW-1185">Reference proteome</keyword>
<dbReference type="Proteomes" id="UP000642748">
    <property type="component" value="Unassembled WGS sequence"/>
</dbReference>
<dbReference type="SUPFAM" id="SSF52540">
    <property type="entry name" value="P-loop containing nucleoside triphosphate hydrolases"/>
    <property type="match status" value="1"/>
</dbReference>
<name>A0A8J3QPD8_9ACTN</name>
<accession>A0A8J3QPD8</accession>
<evidence type="ECO:0000256" key="1">
    <source>
        <dbReference type="SAM" id="MobiDB-lite"/>
    </source>
</evidence>
<sequence>MGVTRRTVSPPAAPSSSTGVPALSAALNELLAVLAAARYPLVATAAEPASEASRTMVAQLRDYLLPRLGGLGAPLLVVVGGSTGAGKSTLVNSLVRAPVSQAGVLRPTTRAPVLVHHPADGRWFHERRLLPGFARTTGLNGGPGSLRLVAATGLTPGLALLDAPDIDSVVAANRELAEQLFAAADLWLFVTTAARYADAVPWSVLATARDRGTALAMVLDRVPADAQEELGEDLAAMLPERGLAAARLFLVPEAQLDGQGLLAEWLVQPMRAWFAGLAADPAIRAGLVRQTVGGAVAALVPAVAGLIDAAEEQITTATALRDSVHIAHADALATLDAAIGDGSVLRGEALDRWQEYVGTGQPGPGPGARLRDRFGATIAGRAGPAGRLRSSLSASLATVISAAVTRAEERVRAAWRGQPELGTQVPAADDPDTEAQHLVRLWQRWLLDQVRRDPWDEGLPTRSGYPATTAGLLVTIAVLAPPTSDAPGSPEADRADPATGGGAGAGLALLHSIRADETLRELAGRAGADLQRRLRELFDARSARFTGALAGVEVAVDQPERLRIAGHAVATASPVAVGRPVVPRQAAATSLPATEPST</sequence>
<organism evidence="2 3">
    <name type="scientific">Rugosimonospora africana</name>
    <dbReference type="NCBI Taxonomy" id="556532"/>
    <lineage>
        <taxon>Bacteria</taxon>
        <taxon>Bacillati</taxon>
        <taxon>Actinomycetota</taxon>
        <taxon>Actinomycetes</taxon>
        <taxon>Micromonosporales</taxon>
        <taxon>Micromonosporaceae</taxon>
        <taxon>Rugosimonospora</taxon>
    </lineage>
</organism>
<protein>
    <submittedName>
        <fullName evidence="2">ABC transporter</fullName>
    </submittedName>
</protein>
<evidence type="ECO:0000313" key="3">
    <source>
        <dbReference type="Proteomes" id="UP000642748"/>
    </source>
</evidence>
<proteinExistence type="predicted"/>
<comment type="caution">
    <text evidence="2">The sequence shown here is derived from an EMBL/GenBank/DDBJ whole genome shotgun (WGS) entry which is preliminary data.</text>
</comment>
<dbReference type="InterPro" id="IPR027417">
    <property type="entry name" value="P-loop_NTPase"/>
</dbReference>